<comment type="caution">
    <text evidence="1">The sequence shown here is derived from an EMBL/GenBank/DDBJ whole genome shotgun (WGS) entry which is preliminary data.</text>
</comment>
<evidence type="ECO:0000313" key="1">
    <source>
        <dbReference type="EMBL" id="KAK3339983.1"/>
    </source>
</evidence>
<gene>
    <name evidence="1" type="ORF">B0T25DRAFT_618711</name>
</gene>
<evidence type="ECO:0000313" key="2">
    <source>
        <dbReference type="Proteomes" id="UP001275084"/>
    </source>
</evidence>
<proteinExistence type="predicted"/>
<protein>
    <submittedName>
        <fullName evidence="1">Uncharacterized protein</fullName>
    </submittedName>
</protein>
<dbReference type="Proteomes" id="UP001275084">
    <property type="component" value="Unassembled WGS sequence"/>
</dbReference>
<dbReference type="AlphaFoldDB" id="A0AAJ0H629"/>
<sequence>MDEPIEGIEMVQVRCQAVNLAGAQPCASKATAHDKLFCKFYAKQCFGLYKGYKRRNAELDALTTRTFDGVELVLLGKVIQARTLHHKHFFSLEMDYGHKVYLDKLVDSRRAVLKALANLERRTAEVLYRKEKCGPDKMIQDLADEPKEKKMKITICGRSIWNHASQRSMGRDGWLHFSIMAKDYSFEDAMSLCRSWNEFFKLITLSLWQFFLASRWSGWGGFQWVEDLTQMGLVPERDG</sequence>
<reference evidence="1" key="1">
    <citation type="journal article" date="2023" name="Mol. Phylogenet. Evol.">
        <title>Genome-scale phylogeny and comparative genomics of the fungal order Sordariales.</title>
        <authorList>
            <person name="Hensen N."/>
            <person name="Bonometti L."/>
            <person name="Westerberg I."/>
            <person name="Brannstrom I.O."/>
            <person name="Guillou S."/>
            <person name="Cros-Aarteil S."/>
            <person name="Calhoun S."/>
            <person name="Haridas S."/>
            <person name="Kuo A."/>
            <person name="Mondo S."/>
            <person name="Pangilinan J."/>
            <person name="Riley R."/>
            <person name="LaButti K."/>
            <person name="Andreopoulos B."/>
            <person name="Lipzen A."/>
            <person name="Chen C."/>
            <person name="Yan M."/>
            <person name="Daum C."/>
            <person name="Ng V."/>
            <person name="Clum A."/>
            <person name="Steindorff A."/>
            <person name="Ohm R.A."/>
            <person name="Martin F."/>
            <person name="Silar P."/>
            <person name="Natvig D.O."/>
            <person name="Lalanne C."/>
            <person name="Gautier V."/>
            <person name="Ament-Velasquez S.L."/>
            <person name="Kruys A."/>
            <person name="Hutchinson M.I."/>
            <person name="Powell A.J."/>
            <person name="Barry K."/>
            <person name="Miller A.N."/>
            <person name="Grigoriev I.V."/>
            <person name="Debuchy R."/>
            <person name="Gladieux P."/>
            <person name="Hiltunen Thoren M."/>
            <person name="Johannesson H."/>
        </authorList>
    </citation>
    <scope>NUCLEOTIDE SEQUENCE</scope>
    <source>
        <strain evidence="1">CBS 955.72</strain>
    </source>
</reference>
<accession>A0AAJ0H629</accession>
<keyword evidence="2" id="KW-1185">Reference proteome</keyword>
<name>A0AAJ0H629_9PEZI</name>
<reference evidence="1" key="2">
    <citation type="submission" date="2023-06" db="EMBL/GenBank/DDBJ databases">
        <authorList>
            <consortium name="Lawrence Berkeley National Laboratory"/>
            <person name="Haridas S."/>
            <person name="Hensen N."/>
            <person name="Bonometti L."/>
            <person name="Westerberg I."/>
            <person name="Brannstrom I.O."/>
            <person name="Guillou S."/>
            <person name="Cros-Aarteil S."/>
            <person name="Calhoun S."/>
            <person name="Kuo A."/>
            <person name="Mondo S."/>
            <person name="Pangilinan J."/>
            <person name="Riley R."/>
            <person name="Labutti K."/>
            <person name="Andreopoulos B."/>
            <person name="Lipzen A."/>
            <person name="Chen C."/>
            <person name="Yanf M."/>
            <person name="Daum C."/>
            <person name="Ng V."/>
            <person name="Clum A."/>
            <person name="Steindorff A."/>
            <person name="Ohm R."/>
            <person name="Martin F."/>
            <person name="Silar P."/>
            <person name="Natvig D."/>
            <person name="Lalanne C."/>
            <person name="Gautier V."/>
            <person name="Ament-Velasquez S.L."/>
            <person name="Kruys A."/>
            <person name="Hutchinson M.I."/>
            <person name="Powell A.J."/>
            <person name="Barry K."/>
            <person name="Miller A.N."/>
            <person name="Grigoriev I.V."/>
            <person name="Debuchy R."/>
            <person name="Gladieux P."/>
            <person name="Thoren M.H."/>
            <person name="Johannesson H."/>
        </authorList>
    </citation>
    <scope>NUCLEOTIDE SEQUENCE</scope>
    <source>
        <strain evidence="1">CBS 955.72</strain>
    </source>
</reference>
<dbReference type="EMBL" id="JAUIQD010000009">
    <property type="protein sequence ID" value="KAK3339983.1"/>
    <property type="molecule type" value="Genomic_DNA"/>
</dbReference>
<organism evidence="1 2">
    <name type="scientific">Lasiosphaeria hispida</name>
    <dbReference type="NCBI Taxonomy" id="260671"/>
    <lineage>
        <taxon>Eukaryota</taxon>
        <taxon>Fungi</taxon>
        <taxon>Dikarya</taxon>
        <taxon>Ascomycota</taxon>
        <taxon>Pezizomycotina</taxon>
        <taxon>Sordariomycetes</taxon>
        <taxon>Sordariomycetidae</taxon>
        <taxon>Sordariales</taxon>
        <taxon>Lasiosphaeriaceae</taxon>
        <taxon>Lasiosphaeria</taxon>
    </lineage>
</organism>